<organism evidence="6">
    <name type="scientific">Brachypodium distachyon</name>
    <name type="common">Purple false brome</name>
    <name type="synonym">Trachynia distachya</name>
    <dbReference type="NCBI Taxonomy" id="15368"/>
    <lineage>
        <taxon>Eukaryota</taxon>
        <taxon>Viridiplantae</taxon>
        <taxon>Streptophyta</taxon>
        <taxon>Embryophyta</taxon>
        <taxon>Tracheophyta</taxon>
        <taxon>Spermatophyta</taxon>
        <taxon>Magnoliopsida</taxon>
        <taxon>Liliopsida</taxon>
        <taxon>Poales</taxon>
        <taxon>Poaceae</taxon>
        <taxon>BOP clade</taxon>
        <taxon>Pooideae</taxon>
        <taxon>Stipodae</taxon>
        <taxon>Brachypodieae</taxon>
        <taxon>Brachypodium</taxon>
    </lineage>
</organism>
<reference evidence="6" key="2">
    <citation type="submission" date="2017-06" db="EMBL/GenBank/DDBJ databases">
        <title>WGS assembly of Brachypodium distachyon.</title>
        <authorList>
            <consortium name="The International Brachypodium Initiative"/>
            <person name="Lucas S."/>
            <person name="Harmon-Smith M."/>
            <person name="Lail K."/>
            <person name="Tice H."/>
            <person name="Grimwood J."/>
            <person name="Bruce D."/>
            <person name="Barry K."/>
            <person name="Shu S."/>
            <person name="Lindquist E."/>
            <person name="Wang M."/>
            <person name="Pitluck S."/>
            <person name="Vogel J.P."/>
            <person name="Garvin D.F."/>
            <person name="Mockler T.C."/>
            <person name="Schmutz J."/>
            <person name="Rokhsar D."/>
            <person name="Bevan M.W."/>
        </authorList>
    </citation>
    <scope>NUCLEOTIDE SEQUENCE</scope>
    <source>
        <strain evidence="6">Bd21</strain>
    </source>
</reference>
<dbReference type="Gene3D" id="4.10.280.10">
    <property type="entry name" value="Helix-loop-helix DNA-binding domain"/>
    <property type="match status" value="1"/>
</dbReference>
<comment type="similarity">
    <text evidence="1">Belongs to the bHLH protein family.</text>
</comment>
<proteinExistence type="inferred from homology"/>
<keyword evidence="2" id="KW-0805">Transcription regulation</keyword>
<dbReference type="GeneID" id="100826888"/>
<evidence type="ECO:0000313" key="7">
    <source>
        <dbReference type="EnsemblPlants" id="KQJ98764"/>
    </source>
</evidence>
<feature type="region of interest" description="Disordered" evidence="4">
    <location>
        <begin position="20"/>
        <end position="82"/>
    </location>
</feature>
<evidence type="ECO:0000313" key="6">
    <source>
        <dbReference type="EMBL" id="KQJ98764.1"/>
    </source>
</evidence>
<protein>
    <recommendedName>
        <fullName evidence="5">BHLH domain-containing protein</fullName>
    </recommendedName>
</protein>
<keyword evidence="8" id="KW-1185">Reference proteome</keyword>
<evidence type="ECO:0000256" key="1">
    <source>
        <dbReference type="ARBA" id="ARBA00005510"/>
    </source>
</evidence>
<dbReference type="FunCoup" id="I1I845">
    <property type="interactions" value="2006"/>
</dbReference>
<dbReference type="Gramene" id="KQJ98764">
    <property type="protein sequence ID" value="KQJ98764"/>
    <property type="gene ID" value="BRADI_3g38970v3"/>
</dbReference>
<dbReference type="InterPro" id="IPR036638">
    <property type="entry name" value="HLH_DNA-bd_sf"/>
</dbReference>
<feature type="region of interest" description="Disordered" evidence="4">
    <location>
        <begin position="126"/>
        <end position="147"/>
    </location>
</feature>
<dbReference type="GO" id="GO:0003700">
    <property type="term" value="F:DNA-binding transcription factor activity"/>
    <property type="evidence" value="ECO:0007669"/>
    <property type="project" value="InterPro"/>
</dbReference>
<dbReference type="InterPro" id="IPR044295">
    <property type="entry name" value="BIM1/2/3"/>
</dbReference>
<feature type="compositionally biased region" description="Basic residues" evidence="4">
    <location>
        <begin position="479"/>
        <end position="489"/>
    </location>
</feature>
<dbReference type="RefSeq" id="XP_003574682.1">
    <property type="nucleotide sequence ID" value="XM_003574634.4"/>
</dbReference>
<evidence type="ECO:0000259" key="5">
    <source>
        <dbReference type="PROSITE" id="PS50888"/>
    </source>
</evidence>
<dbReference type="GO" id="GO:0046983">
    <property type="term" value="F:protein dimerization activity"/>
    <property type="evidence" value="ECO:0007669"/>
    <property type="project" value="InterPro"/>
</dbReference>
<dbReference type="SMART" id="SM00353">
    <property type="entry name" value="HLH"/>
    <property type="match status" value="1"/>
</dbReference>
<gene>
    <name evidence="7" type="primary">LOC100826888</name>
    <name evidence="6" type="ORF">BRADI_3g38970v3</name>
</gene>
<dbReference type="Proteomes" id="UP000008810">
    <property type="component" value="Chromosome 3"/>
</dbReference>
<reference evidence="7" key="3">
    <citation type="submission" date="2018-08" db="UniProtKB">
        <authorList>
            <consortium name="EnsemblPlants"/>
        </authorList>
    </citation>
    <scope>IDENTIFICATION</scope>
    <source>
        <strain evidence="7">cv. Bd21</strain>
    </source>
</reference>
<dbReference type="SUPFAM" id="SSF47459">
    <property type="entry name" value="HLH, helix-loop-helix DNA-binding domain"/>
    <property type="match status" value="1"/>
</dbReference>
<dbReference type="KEGG" id="bdi:100826888"/>
<evidence type="ECO:0000256" key="4">
    <source>
        <dbReference type="SAM" id="MobiDB-lite"/>
    </source>
</evidence>
<dbReference type="ExpressionAtlas" id="I1I845">
    <property type="expression patterns" value="baseline and differential"/>
</dbReference>
<dbReference type="HOGENOM" id="CLU_030221_1_0_1"/>
<evidence type="ECO:0000313" key="8">
    <source>
        <dbReference type="Proteomes" id="UP000008810"/>
    </source>
</evidence>
<reference evidence="6 7" key="1">
    <citation type="journal article" date="2010" name="Nature">
        <title>Genome sequencing and analysis of the model grass Brachypodium distachyon.</title>
        <authorList>
            <consortium name="International Brachypodium Initiative"/>
        </authorList>
    </citation>
    <scope>NUCLEOTIDE SEQUENCE [LARGE SCALE GENOMIC DNA]</scope>
    <source>
        <strain evidence="6 7">Bd21</strain>
    </source>
</reference>
<accession>I1I845</accession>
<feature type="region of interest" description="Disordered" evidence="4">
    <location>
        <begin position="336"/>
        <end position="360"/>
    </location>
</feature>
<feature type="region of interest" description="Disordered" evidence="4">
    <location>
        <begin position="186"/>
        <end position="216"/>
    </location>
</feature>
<name>I1I845_BRADI</name>
<feature type="domain" description="BHLH" evidence="5">
    <location>
        <begin position="201"/>
        <end position="251"/>
    </location>
</feature>
<evidence type="ECO:0000256" key="2">
    <source>
        <dbReference type="ARBA" id="ARBA00023015"/>
    </source>
</evidence>
<dbReference type="PANTHER" id="PTHR46412">
    <property type="entry name" value="BES1-INTERACTING MYC-LIKE PROTEIN"/>
    <property type="match status" value="1"/>
</dbReference>
<dbReference type="InterPro" id="IPR011598">
    <property type="entry name" value="bHLH_dom"/>
</dbReference>
<feature type="region of interest" description="Disordered" evidence="4">
    <location>
        <begin position="469"/>
        <end position="489"/>
    </location>
</feature>
<feature type="compositionally biased region" description="Polar residues" evidence="4">
    <location>
        <begin position="190"/>
        <end position="202"/>
    </location>
</feature>
<dbReference type="PANTHER" id="PTHR46412:SF15">
    <property type="entry name" value="BHLH TRANSCRIPTION FACTOR"/>
    <property type="match status" value="1"/>
</dbReference>
<dbReference type="eggNOG" id="ENOG502QUDM">
    <property type="taxonomic scope" value="Eukaryota"/>
</dbReference>
<evidence type="ECO:0000256" key="3">
    <source>
        <dbReference type="ARBA" id="ARBA00023163"/>
    </source>
</evidence>
<dbReference type="OMA" id="QANIRPT"/>
<dbReference type="Pfam" id="PF00010">
    <property type="entry name" value="HLH"/>
    <property type="match status" value="1"/>
</dbReference>
<feature type="compositionally biased region" description="Basic and acidic residues" evidence="4">
    <location>
        <begin position="207"/>
        <end position="216"/>
    </location>
</feature>
<dbReference type="GO" id="GO:0006351">
    <property type="term" value="P:DNA-templated transcription"/>
    <property type="evidence" value="ECO:0007669"/>
    <property type="project" value="InterPro"/>
</dbReference>
<dbReference type="OrthoDB" id="690068at2759"/>
<dbReference type="CDD" id="cd11453">
    <property type="entry name" value="bHLH_AtBIM_like"/>
    <property type="match status" value="1"/>
</dbReference>
<sequence>MGLQGNKATHDFLSLYTAAGKDSPLPLPQLPGSNSKPPPSPPAQGFFLRTHDFLQPLEKPSSQSPPPPSHPANNKELSGGVGTFTISHAAPVVKQEPPFALWGAAAAADPRGHQWTLPFGAARSVAVASSRPQPQSERKGAGCGGFMDAGSGSSAGAGFDDEDGLAARREVSSSLKELTVRVEAKGGSCSGSAGTDQLPNTPRSKHSATEQRRRSKINDRFQLLREILPHNDQKRDKASFLLEVIEYIRFLQEKVQKYEVSYPEGNQENGKIVPWANMYFRSFWKNYQNKDQIPGDVSPDPSQIIKNGSSPDFPFIVKPDDNDNGVASVGPLGALDQAETDPLGRMSHKSTETSSPDNLPDIVATLPQAHPTRSSPADGSAMIKELLHNPELAIDEGTISLSSQYSQELLSTLNHALQSSGIDLSQASISVQINLGKRATKTSDAAANAASTELVDLAANSQTVDHQLRFGGGAQEHRRATKRRKSDNS</sequence>
<dbReference type="AlphaFoldDB" id="I1I845"/>
<dbReference type="PROSITE" id="PS50888">
    <property type="entry name" value="BHLH"/>
    <property type="match status" value="1"/>
</dbReference>
<dbReference type="EnsemblPlants" id="KQJ98764">
    <property type="protein sequence ID" value="KQJ98764"/>
    <property type="gene ID" value="BRADI_3g38970v3"/>
</dbReference>
<dbReference type="EMBL" id="CM000882">
    <property type="protein sequence ID" value="KQJ98764.1"/>
    <property type="molecule type" value="Genomic_DNA"/>
</dbReference>
<keyword evidence="3" id="KW-0804">Transcription</keyword>